<dbReference type="AlphaFoldDB" id="A0A4U0T977"/>
<keyword evidence="3" id="KW-0540">Nuclease</keyword>
<dbReference type="InterPro" id="IPR027417">
    <property type="entry name" value="P-loop_NTPase"/>
</dbReference>
<protein>
    <submittedName>
        <fullName evidence="3">ATP-dependent endonuclease</fullName>
    </submittedName>
</protein>
<evidence type="ECO:0000313" key="3">
    <source>
        <dbReference type="EMBL" id="TKA13095.1"/>
    </source>
</evidence>
<keyword evidence="4" id="KW-1185">Reference proteome</keyword>
<dbReference type="SUPFAM" id="SSF52540">
    <property type="entry name" value="P-loop containing nucleoside triphosphate hydrolases"/>
    <property type="match status" value="1"/>
</dbReference>
<dbReference type="InterPro" id="IPR041685">
    <property type="entry name" value="AAA_GajA/Old/RecF-like"/>
</dbReference>
<feature type="domain" description="Endonuclease GajA/Old nuclease/RecF-like AAA" evidence="1">
    <location>
        <begin position="1"/>
        <end position="384"/>
    </location>
</feature>
<keyword evidence="3" id="KW-0255">Endonuclease</keyword>
<sequence length="640" mass="71165">MKIKRVRIENFRCLHKVDIGLEVITSFLGPTGAGKSTVLRALDWFFNGEKSVGLSDEDLHSARDGRRITVEVEFDDLTDHDRETLGHYAPPGADSVIVWRTWEEGEDKITGKGLAYPPFETVRQETSAMDKRRAYARLREEQTDLGLPSAGSAAAVEDAMRTWELDNRDQLTETEIAGTHFFGFTGQNKLAELIDFVFVSADLRAYEEADDNKATLLGRILDHAVDRSKAAEQLRSVEEGLAQEREEIHSKVYGEVLDNVSAELSREVAQLTTGRTVRVSPKVQMPKPVRTLFRVRIQDGAADTSVYRQGHGFQRALIVAALKLLAERRDPEGGTRTLCLAIEEPELFQHPARARTFAEVLRGLVTTSNGRTQVMYATHNPVFIDHRSYHEVRRLSHDLTDGHPTTRVNQVFEAELCRALEPYGVKADSVRKHAGLRCVDTLAEAFFSDVAVLVEGDTDAAIVLGCAERQNIGLGSRGITVVSAGSKSKLMLCHAILRALNVRCYAVFDGDAGMGERRRQGLQPSMAEGDRIEALRKIDDAVRKNVQDNTNLLGYLGGPRRGEPAAESTPEYTVFHDNLEEHLTSHWPAWDARKRELIRDGEGFAGKNAATYREAARTADAEPPYLLQALLENTGALARR</sequence>
<dbReference type="Gene3D" id="3.40.50.300">
    <property type="entry name" value="P-loop containing nucleotide triphosphate hydrolases"/>
    <property type="match status" value="1"/>
</dbReference>
<comment type="caution">
    <text evidence="3">The sequence shown here is derived from an EMBL/GenBank/DDBJ whole genome shotgun (WGS) entry which is preliminary data.</text>
</comment>
<gene>
    <name evidence="3" type="ORF">FCI23_03690</name>
</gene>
<accession>A0A4U0T977</accession>
<dbReference type="Pfam" id="PF13175">
    <property type="entry name" value="AAA_15"/>
    <property type="match status" value="1"/>
</dbReference>
<dbReference type="PANTHER" id="PTHR43581:SF4">
    <property type="entry name" value="ATP_GTP PHOSPHATASE"/>
    <property type="match status" value="1"/>
</dbReference>
<dbReference type="RefSeq" id="WP_136721963.1">
    <property type="nucleotide sequence ID" value="NZ_SUMC01000002.1"/>
</dbReference>
<dbReference type="Proteomes" id="UP000305778">
    <property type="component" value="Unassembled WGS sequence"/>
</dbReference>
<dbReference type="Pfam" id="PF20469">
    <property type="entry name" value="OLD-like_TOPRIM"/>
    <property type="match status" value="1"/>
</dbReference>
<evidence type="ECO:0000259" key="1">
    <source>
        <dbReference type="Pfam" id="PF13175"/>
    </source>
</evidence>
<dbReference type="InterPro" id="IPR051396">
    <property type="entry name" value="Bact_Antivir_Def_Nuclease"/>
</dbReference>
<feature type="domain" description="OLD protein-like TOPRIM" evidence="2">
    <location>
        <begin position="446"/>
        <end position="511"/>
    </location>
</feature>
<reference evidence="3 4" key="1">
    <citation type="submission" date="2019-04" db="EMBL/GenBank/DDBJ databases">
        <title>Streptomyces oryziradicis sp. nov., a novel actinomycete isolated from rhizosphere soil of rice (Oryza sativa L.).</title>
        <authorList>
            <person name="Li C."/>
        </authorList>
    </citation>
    <scope>NUCLEOTIDE SEQUENCE [LARGE SCALE GENOMIC DNA]</scope>
    <source>
        <strain evidence="3 4">NEAU-C40</strain>
    </source>
</reference>
<name>A0A4U0T977_9ACTN</name>
<dbReference type="OrthoDB" id="3237462at2"/>
<dbReference type="CDD" id="cd01026">
    <property type="entry name" value="TOPRIM_OLD"/>
    <property type="match status" value="1"/>
</dbReference>
<organism evidence="3 4">
    <name type="scientific">Actinacidiphila oryziradicis</name>
    <dbReference type="NCBI Taxonomy" id="2571141"/>
    <lineage>
        <taxon>Bacteria</taxon>
        <taxon>Bacillati</taxon>
        <taxon>Actinomycetota</taxon>
        <taxon>Actinomycetes</taxon>
        <taxon>Kitasatosporales</taxon>
        <taxon>Streptomycetaceae</taxon>
        <taxon>Actinacidiphila</taxon>
    </lineage>
</organism>
<evidence type="ECO:0000313" key="4">
    <source>
        <dbReference type="Proteomes" id="UP000305778"/>
    </source>
</evidence>
<dbReference type="InterPro" id="IPR034139">
    <property type="entry name" value="TOPRIM_OLD"/>
</dbReference>
<proteinExistence type="predicted"/>
<dbReference type="EMBL" id="SUMC01000002">
    <property type="protein sequence ID" value="TKA13095.1"/>
    <property type="molecule type" value="Genomic_DNA"/>
</dbReference>
<dbReference type="GO" id="GO:0004519">
    <property type="term" value="F:endonuclease activity"/>
    <property type="evidence" value="ECO:0007669"/>
    <property type="project" value="UniProtKB-KW"/>
</dbReference>
<evidence type="ECO:0000259" key="2">
    <source>
        <dbReference type="Pfam" id="PF20469"/>
    </source>
</evidence>
<keyword evidence="3" id="KW-0378">Hydrolase</keyword>
<dbReference type="PANTHER" id="PTHR43581">
    <property type="entry name" value="ATP/GTP PHOSPHATASE"/>
    <property type="match status" value="1"/>
</dbReference>